<organism evidence="4 5">
    <name type="scientific">Arthrobacter russicus</name>
    <dbReference type="NCBI Taxonomy" id="172040"/>
    <lineage>
        <taxon>Bacteria</taxon>
        <taxon>Bacillati</taxon>
        <taxon>Actinomycetota</taxon>
        <taxon>Actinomycetes</taxon>
        <taxon>Micrococcales</taxon>
        <taxon>Micrococcaceae</taxon>
        <taxon>Arthrobacter</taxon>
    </lineage>
</organism>
<keyword evidence="5" id="KW-1185">Reference proteome</keyword>
<dbReference type="Proteomes" id="UP001185069">
    <property type="component" value="Unassembled WGS sequence"/>
</dbReference>
<evidence type="ECO:0000259" key="2">
    <source>
        <dbReference type="SMART" id="SM00942"/>
    </source>
</evidence>
<dbReference type="CDD" id="cd04859">
    <property type="entry name" value="Prim_Pol"/>
    <property type="match status" value="1"/>
</dbReference>
<proteinExistence type="predicted"/>
<dbReference type="InterPro" id="IPR015330">
    <property type="entry name" value="DNA_primase/pol_bifunc_N"/>
</dbReference>
<dbReference type="InterPro" id="IPR014820">
    <property type="entry name" value="PriCT_1"/>
</dbReference>
<evidence type="ECO:0000313" key="4">
    <source>
        <dbReference type="EMBL" id="MDR6268469.1"/>
    </source>
</evidence>
<dbReference type="RefSeq" id="WP_374709666.1">
    <property type="nucleotide sequence ID" value="NZ_BAAAHY010000006.1"/>
</dbReference>
<sequence>MATEETRNDAREPRDGFAEVMTRVSPAWHPAVAAREFAAAGVPVFPCAPGGKRPVTENGFHDATTEARQVDVWWRARPGANIGMPTGEVSGVVVVDVDVHGPVNGYGSMRRAQQAGLVDGWMFLVATPSGGTHAYYPAVPGQQQRSWQAARAAVDFRGDGGYIVLPPSSVLVNGARAGYRLQQLGSGPSAPVDAAGLRDFLDPRPQPRSLPRNAAMSGAASDVSRLAAWVANRQEGERNRGLFWAACRLAENGVNPVEALDLLGAAAGHAGLAEREIVTTVRSAYRAAHPSARERTPDRPGGSFARAPAPAAPAPAFGGLS</sequence>
<dbReference type="SUPFAM" id="SSF56747">
    <property type="entry name" value="Prim-pol domain"/>
    <property type="match status" value="1"/>
</dbReference>
<feature type="compositionally biased region" description="Low complexity" evidence="1">
    <location>
        <begin position="299"/>
        <end position="321"/>
    </location>
</feature>
<evidence type="ECO:0000259" key="3">
    <source>
        <dbReference type="SMART" id="SM00943"/>
    </source>
</evidence>
<feature type="domain" description="DNA primase/polymerase bifunctional N-terminal" evidence="3">
    <location>
        <begin position="34"/>
        <end position="201"/>
    </location>
</feature>
<dbReference type="SMART" id="SM00942">
    <property type="entry name" value="PriCT_1"/>
    <property type="match status" value="1"/>
</dbReference>
<comment type="caution">
    <text evidence="4">The sequence shown here is derived from an EMBL/GenBank/DDBJ whole genome shotgun (WGS) entry which is preliminary data.</text>
</comment>
<reference evidence="4 5" key="1">
    <citation type="submission" date="2023-07" db="EMBL/GenBank/DDBJ databases">
        <title>Sequencing the genomes of 1000 actinobacteria strains.</title>
        <authorList>
            <person name="Klenk H.-P."/>
        </authorList>
    </citation>
    <scope>NUCLEOTIDE SEQUENCE [LARGE SCALE GENOMIC DNA]</scope>
    <source>
        <strain evidence="4 5">DSM 14555</strain>
    </source>
</reference>
<gene>
    <name evidence="4" type="ORF">JOE69_000707</name>
</gene>
<feature type="domain" description="Primase C-terminal 1" evidence="2">
    <location>
        <begin position="227"/>
        <end position="290"/>
    </location>
</feature>
<evidence type="ECO:0000256" key="1">
    <source>
        <dbReference type="SAM" id="MobiDB-lite"/>
    </source>
</evidence>
<name>A0ABU1J8I1_9MICC</name>
<feature type="region of interest" description="Disordered" evidence="1">
    <location>
        <begin position="286"/>
        <end position="321"/>
    </location>
</feature>
<evidence type="ECO:0008006" key="6">
    <source>
        <dbReference type="Google" id="ProtNLM"/>
    </source>
</evidence>
<dbReference type="EMBL" id="JAVDQF010000001">
    <property type="protein sequence ID" value="MDR6268469.1"/>
    <property type="molecule type" value="Genomic_DNA"/>
</dbReference>
<evidence type="ECO:0000313" key="5">
    <source>
        <dbReference type="Proteomes" id="UP001185069"/>
    </source>
</evidence>
<dbReference type="SMART" id="SM00943">
    <property type="entry name" value="Prim-Pol"/>
    <property type="match status" value="1"/>
</dbReference>
<dbReference type="Pfam" id="PF09250">
    <property type="entry name" value="Prim-Pol"/>
    <property type="match status" value="1"/>
</dbReference>
<dbReference type="Pfam" id="PF08708">
    <property type="entry name" value="PriCT_1"/>
    <property type="match status" value="1"/>
</dbReference>
<protein>
    <recommendedName>
        <fullName evidence="6">DNA primase</fullName>
    </recommendedName>
</protein>
<accession>A0ABU1J8I1</accession>